<organism evidence="2 3">
    <name type="scientific">Peterkaempfera bronchialis</name>
    <dbReference type="NCBI Taxonomy" id="2126346"/>
    <lineage>
        <taxon>Bacteria</taxon>
        <taxon>Bacillati</taxon>
        <taxon>Actinomycetota</taxon>
        <taxon>Actinomycetes</taxon>
        <taxon>Kitasatosporales</taxon>
        <taxon>Streptomycetaceae</taxon>
        <taxon>Peterkaempfera</taxon>
    </lineage>
</organism>
<dbReference type="InterPro" id="IPR007278">
    <property type="entry name" value="DUF397"/>
</dbReference>
<dbReference type="EMBL" id="CP031264">
    <property type="protein sequence ID" value="AXI79393.1"/>
    <property type="molecule type" value="Genomic_DNA"/>
</dbReference>
<dbReference type="Proteomes" id="UP000249340">
    <property type="component" value="Chromosome"/>
</dbReference>
<dbReference type="Pfam" id="PF04149">
    <property type="entry name" value="DUF397"/>
    <property type="match status" value="1"/>
</dbReference>
<proteinExistence type="predicted"/>
<accession>A0A345T088</accession>
<sequence>MQHLPNGVQATRIQGVTWKKSRRSNPNGNCVELAELPGGGAAIRNSRDPEGPALIYTPDEIAAFIGGVKDGDFDALAPGSAVPNGASVED</sequence>
<gene>
    <name evidence="2" type="ORF">C7M71_020250</name>
</gene>
<evidence type="ECO:0000259" key="1">
    <source>
        <dbReference type="Pfam" id="PF04149"/>
    </source>
</evidence>
<keyword evidence="3" id="KW-1185">Reference proteome</keyword>
<evidence type="ECO:0000313" key="3">
    <source>
        <dbReference type="Proteomes" id="UP000249340"/>
    </source>
</evidence>
<dbReference type="OrthoDB" id="4558943at2"/>
<dbReference type="KEGG" id="stri:C7M71_020250"/>
<evidence type="ECO:0000313" key="2">
    <source>
        <dbReference type="EMBL" id="AXI79393.1"/>
    </source>
</evidence>
<feature type="domain" description="DUF397" evidence="1">
    <location>
        <begin position="17"/>
        <end position="69"/>
    </location>
</feature>
<dbReference type="RefSeq" id="WP_111495423.1">
    <property type="nucleotide sequence ID" value="NZ_CP031264.1"/>
</dbReference>
<dbReference type="AlphaFoldDB" id="A0A345T088"/>
<reference evidence="3" key="1">
    <citation type="submission" date="2018-07" db="EMBL/GenBank/DDBJ databases">
        <title>Streptacidiphilus bronchialis DSM 106435 chromosome.</title>
        <authorList>
            <person name="Batra D."/>
            <person name="Gulvik C.A."/>
        </authorList>
    </citation>
    <scope>NUCLEOTIDE SEQUENCE [LARGE SCALE GENOMIC DNA]</scope>
    <source>
        <strain evidence="3">DSM 106435</strain>
    </source>
</reference>
<protein>
    <submittedName>
        <fullName evidence="2">DUF397 domain-containing protein</fullName>
    </submittedName>
</protein>
<name>A0A345T088_9ACTN</name>